<proteinExistence type="predicted"/>
<gene>
    <name evidence="15" type="ORF">SAMN04488239_104188</name>
</gene>
<dbReference type="Pfam" id="PF00890">
    <property type="entry name" value="FAD_binding_2"/>
    <property type="match status" value="1"/>
</dbReference>
<dbReference type="EMBL" id="FMZV01000004">
    <property type="protein sequence ID" value="SDC94130.1"/>
    <property type="molecule type" value="Genomic_DNA"/>
</dbReference>
<evidence type="ECO:0000256" key="2">
    <source>
        <dbReference type="ARBA" id="ARBA00001974"/>
    </source>
</evidence>
<keyword evidence="10" id="KW-0560">Oxidoreductase</keyword>
<dbReference type="InterPro" id="IPR039023">
    <property type="entry name" value="SdhC_prok"/>
</dbReference>
<dbReference type="InterPro" id="IPR000701">
    <property type="entry name" value="SuccDH_FuR_B_TM-su"/>
</dbReference>
<dbReference type="InterPro" id="IPR003953">
    <property type="entry name" value="FAD-dep_OxRdtase_2_FAD-bd"/>
</dbReference>
<dbReference type="SUPFAM" id="SSF81343">
    <property type="entry name" value="Fumarate reductase respiratory complex transmembrane subunits"/>
    <property type="match status" value="1"/>
</dbReference>
<evidence type="ECO:0000256" key="7">
    <source>
        <dbReference type="ARBA" id="ARBA00022692"/>
    </source>
</evidence>
<dbReference type="Gene3D" id="3.90.700.10">
    <property type="entry name" value="Succinate dehydrogenase/fumarate reductase flavoprotein, catalytic domain"/>
    <property type="match status" value="1"/>
</dbReference>
<dbReference type="Gene3D" id="1.20.1300.10">
    <property type="entry name" value="Fumarate reductase/succinate dehydrogenase, transmembrane subunit"/>
    <property type="match status" value="1"/>
</dbReference>
<dbReference type="Gene3D" id="3.50.50.60">
    <property type="entry name" value="FAD/NAD(P)-binding domain"/>
    <property type="match status" value="1"/>
</dbReference>
<dbReference type="SUPFAM" id="SSF51905">
    <property type="entry name" value="FAD/NAD(P)-binding domain"/>
    <property type="match status" value="1"/>
</dbReference>
<evidence type="ECO:0000256" key="5">
    <source>
        <dbReference type="ARBA" id="ARBA00022617"/>
    </source>
</evidence>
<keyword evidence="7 13" id="KW-0812">Transmembrane</keyword>
<comment type="subcellular location">
    <subcellularLocation>
        <location evidence="4">Membrane</location>
    </subcellularLocation>
</comment>
<dbReference type="InterPro" id="IPR034804">
    <property type="entry name" value="SQR/QFR_C/D"/>
</dbReference>
<dbReference type="STRING" id="639004.SAMN04488239_104188"/>
<keyword evidence="16" id="KW-1185">Reference proteome</keyword>
<dbReference type="SUPFAM" id="SSF56425">
    <property type="entry name" value="Succinate dehydrogenase/fumarate reductase flavoprotein, catalytic domain"/>
    <property type="match status" value="1"/>
</dbReference>
<evidence type="ECO:0000259" key="14">
    <source>
        <dbReference type="Pfam" id="PF00890"/>
    </source>
</evidence>
<name>A0A1G6QP02_9RHOB</name>
<evidence type="ECO:0000256" key="9">
    <source>
        <dbReference type="ARBA" id="ARBA00022989"/>
    </source>
</evidence>
<feature type="transmembrane region" description="Helical" evidence="13">
    <location>
        <begin position="50"/>
        <end position="69"/>
    </location>
</feature>
<evidence type="ECO:0000256" key="6">
    <source>
        <dbReference type="ARBA" id="ARBA00022630"/>
    </source>
</evidence>
<feature type="domain" description="FAD-dependent oxidoreductase 2 FAD-binding" evidence="14">
    <location>
        <begin position="145"/>
        <end position="192"/>
    </location>
</feature>
<dbReference type="PANTHER" id="PTHR41910:SF1">
    <property type="entry name" value="SUCCINATE DEHYDROGENASE HYDROPHOBIC MEMBRANE ANCHOR SUBUNIT"/>
    <property type="match status" value="1"/>
</dbReference>
<evidence type="ECO:0000256" key="1">
    <source>
        <dbReference type="ARBA" id="ARBA00001971"/>
    </source>
</evidence>
<evidence type="ECO:0000256" key="12">
    <source>
        <dbReference type="ARBA" id="ARBA00023136"/>
    </source>
</evidence>
<dbReference type="Pfam" id="PF01127">
    <property type="entry name" value="Sdh_cyt"/>
    <property type="match status" value="1"/>
</dbReference>
<sequence>MRSHPPWLAFLTHRLSGLALALFLPVHFRVLALALTAPDKFDRYLSLAEYPLVKLSEFALVFLLALHAFGGLRPMEQVLAQNVEQMQEHRAVGLVPSRDGSALASVLMIDMRRGLFRLVRARAVLMATGREPTMYRYHTPSGDKSMNGLATALRGAGGRLLNPAGQRFMFDYDAKGERATRDVVSRGIYAVCASFPGMVKR</sequence>
<comment type="cofactor">
    <cofactor evidence="2">
        <name>FAD</name>
        <dbReference type="ChEBI" id="CHEBI:57692"/>
    </cofactor>
</comment>
<dbReference type="RefSeq" id="WP_093029427.1">
    <property type="nucleotide sequence ID" value="NZ_FMZV01000004.1"/>
</dbReference>
<dbReference type="InterPro" id="IPR027477">
    <property type="entry name" value="Succ_DH/fumarate_Rdtase_cat_sf"/>
</dbReference>
<accession>A0A1G6QP02</accession>
<dbReference type="Proteomes" id="UP000199628">
    <property type="component" value="Unassembled WGS sequence"/>
</dbReference>
<keyword evidence="6" id="KW-0285">Flavoprotein</keyword>
<comment type="cofactor">
    <cofactor evidence="1">
        <name>heme</name>
        <dbReference type="ChEBI" id="CHEBI:30413"/>
    </cofactor>
</comment>
<evidence type="ECO:0000256" key="10">
    <source>
        <dbReference type="ARBA" id="ARBA00023002"/>
    </source>
</evidence>
<dbReference type="AlphaFoldDB" id="A0A1G6QP02"/>
<evidence type="ECO:0000256" key="3">
    <source>
        <dbReference type="ARBA" id="ARBA00004050"/>
    </source>
</evidence>
<dbReference type="GO" id="GO:0016491">
    <property type="term" value="F:oxidoreductase activity"/>
    <property type="evidence" value="ECO:0007669"/>
    <property type="project" value="UniProtKB-KW"/>
</dbReference>
<keyword evidence="11" id="KW-0408">Iron</keyword>
<dbReference type="GO" id="GO:0046872">
    <property type="term" value="F:metal ion binding"/>
    <property type="evidence" value="ECO:0007669"/>
    <property type="project" value="UniProtKB-KW"/>
</dbReference>
<dbReference type="OrthoDB" id="7364127at2"/>
<evidence type="ECO:0000256" key="8">
    <source>
        <dbReference type="ARBA" id="ARBA00022723"/>
    </source>
</evidence>
<evidence type="ECO:0000256" key="4">
    <source>
        <dbReference type="ARBA" id="ARBA00004370"/>
    </source>
</evidence>
<evidence type="ECO:0000256" key="13">
    <source>
        <dbReference type="SAM" id="Phobius"/>
    </source>
</evidence>
<dbReference type="GO" id="GO:0016020">
    <property type="term" value="C:membrane"/>
    <property type="evidence" value="ECO:0007669"/>
    <property type="project" value="UniProtKB-SubCell"/>
</dbReference>
<evidence type="ECO:0000313" key="15">
    <source>
        <dbReference type="EMBL" id="SDC94130.1"/>
    </source>
</evidence>
<evidence type="ECO:0000313" key="16">
    <source>
        <dbReference type="Proteomes" id="UP000199628"/>
    </source>
</evidence>
<evidence type="ECO:0000256" key="11">
    <source>
        <dbReference type="ARBA" id="ARBA00023004"/>
    </source>
</evidence>
<dbReference type="PANTHER" id="PTHR41910">
    <property type="entry name" value="SUCCINATE DEHYDROGENASE 2 MEMBRANE SUBUNIT SDHC"/>
    <property type="match status" value="1"/>
</dbReference>
<keyword evidence="8" id="KW-0479">Metal-binding</keyword>
<keyword evidence="12 13" id="KW-0472">Membrane</keyword>
<comment type="function">
    <text evidence="3">Membrane-anchoring subunit of succinate dehydrogenase (SDH).</text>
</comment>
<keyword evidence="5" id="KW-0349">Heme</keyword>
<keyword evidence="9 13" id="KW-1133">Transmembrane helix</keyword>
<organism evidence="15 16">
    <name type="scientific">Ruegeria marina</name>
    <dbReference type="NCBI Taxonomy" id="639004"/>
    <lineage>
        <taxon>Bacteria</taxon>
        <taxon>Pseudomonadati</taxon>
        <taxon>Pseudomonadota</taxon>
        <taxon>Alphaproteobacteria</taxon>
        <taxon>Rhodobacterales</taxon>
        <taxon>Roseobacteraceae</taxon>
        <taxon>Ruegeria</taxon>
    </lineage>
</organism>
<reference evidence="16" key="1">
    <citation type="submission" date="2016-10" db="EMBL/GenBank/DDBJ databases">
        <authorList>
            <person name="Varghese N."/>
            <person name="Submissions S."/>
        </authorList>
    </citation>
    <scope>NUCLEOTIDE SEQUENCE [LARGE SCALE GENOMIC DNA]</scope>
    <source>
        <strain evidence="16">CGMCC 1.9108</strain>
    </source>
</reference>
<protein>
    <submittedName>
        <fullName evidence="15">Succinate dehydrogenase, cytochrome b556 subunit</fullName>
    </submittedName>
</protein>
<dbReference type="InterPro" id="IPR036188">
    <property type="entry name" value="FAD/NAD-bd_sf"/>
</dbReference>